<dbReference type="RefSeq" id="WP_136168391.1">
    <property type="nucleotide sequence ID" value="NZ_KZ819097.1"/>
</dbReference>
<keyword evidence="4 6" id="KW-0288">FMN</keyword>
<dbReference type="EMBL" id="QDKH01000035">
    <property type="protein sequence ID" value="PWC10739.1"/>
    <property type="molecule type" value="Genomic_DNA"/>
</dbReference>
<evidence type="ECO:0000256" key="4">
    <source>
        <dbReference type="ARBA" id="ARBA00022643"/>
    </source>
</evidence>
<dbReference type="GO" id="GO:0009055">
    <property type="term" value="F:electron transfer activity"/>
    <property type="evidence" value="ECO:0007669"/>
    <property type="project" value="InterPro"/>
</dbReference>
<keyword evidence="2 6" id="KW-0597">Phosphoprotein</keyword>
<evidence type="ECO:0000256" key="2">
    <source>
        <dbReference type="ARBA" id="ARBA00022553"/>
    </source>
</evidence>
<evidence type="ECO:0000256" key="6">
    <source>
        <dbReference type="HAMAP-Rule" id="MF_00479"/>
    </source>
</evidence>
<comment type="function">
    <text evidence="6">Part of a membrane-bound complex that couples electron transfer with translocation of ions across the membrane.</text>
</comment>
<keyword evidence="5 6" id="KW-0249">Electron transport</keyword>
<dbReference type="PANTHER" id="PTHR36118">
    <property type="entry name" value="ION-TRANSLOCATING OXIDOREDUCTASE COMPLEX SUBUNIT G"/>
    <property type="match status" value="1"/>
</dbReference>
<dbReference type="PIRSF" id="PIRSF006091">
    <property type="entry name" value="E_trnsport_RnfG"/>
    <property type="match status" value="1"/>
</dbReference>
<evidence type="ECO:0000256" key="5">
    <source>
        <dbReference type="ARBA" id="ARBA00022982"/>
    </source>
</evidence>
<protein>
    <recommendedName>
        <fullName evidence="6">Ion-translocating oxidoreductase complex subunit G</fullName>
        <ecNumber evidence="6">7.-.-.-</ecNumber>
    </recommendedName>
    <alternativeName>
        <fullName evidence="6">Rnf electron transport complex subunit G</fullName>
    </alternativeName>
</protein>
<evidence type="ECO:0000256" key="7">
    <source>
        <dbReference type="SAM" id="Phobius"/>
    </source>
</evidence>
<keyword evidence="6" id="KW-1003">Cell membrane</keyword>
<comment type="caution">
    <text evidence="9">The sequence shown here is derived from an EMBL/GenBank/DDBJ whole genome shotgun (WGS) entry which is preliminary data.</text>
</comment>
<dbReference type="SMART" id="SM00900">
    <property type="entry name" value="FMN_bind"/>
    <property type="match status" value="1"/>
</dbReference>
<keyword evidence="1 6" id="KW-0813">Transport</keyword>
<keyword evidence="3 6" id="KW-0285">Flavoprotein</keyword>
<reference evidence="9 10" key="1">
    <citation type="submission" date="2018-04" db="EMBL/GenBank/DDBJ databases">
        <title>Brenneria corticis sp.nov.</title>
        <authorList>
            <person name="Li Y."/>
        </authorList>
    </citation>
    <scope>NUCLEOTIDE SEQUENCE [LARGE SCALE GENOMIC DNA]</scope>
    <source>
        <strain evidence="9 10">CFCC 11842</strain>
    </source>
</reference>
<comment type="subcellular location">
    <subcellularLocation>
        <location evidence="6">Cell inner membrane</location>
        <topology evidence="6">Single-pass membrane protein</topology>
    </subcellularLocation>
</comment>
<dbReference type="EC" id="7.-.-.-" evidence="6"/>
<keyword evidence="6 7" id="KW-0812">Transmembrane</keyword>
<gene>
    <name evidence="6" type="primary">rnfG</name>
    <name evidence="9" type="ORF">DDT56_21390</name>
</gene>
<evidence type="ECO:0000313" key="9">
    <source>
        <dbReference type="EMBL" id="PWC10739.1"/>
    </source>
</evidence>
<dbReference type="NCBIfam" id="NF002519">
    <property type="entry name" value="PRK01908.1"/>
    <property type="match status" value="1"/>
</dbReference>
<dbReference type="GO" id="GO:0022900">
    <property type="term" value="P:electron transport chain"/>
    <property type="evidence" value="ECO:0007669"/>
    <property type="project" value="UniProtKB-UniRule"/>
</dbReference>
<keyword evidence="6" id="KW-0997">Cell inner membrane</keyword>
<dbReference type="GO" id="GO:0005886">
    <property type="term" value="C:plasma membrane"/>
    <property type="evidence" value="ECO:0007669"/>
    <property type="project" value="UniProtKB-SubCell"/>
</dbReference>
<organism evidence="9 10">
    <name type="scientific">Brenneria corticis</name>
    <dbReference type="NCBI Taxonomy" id="2173106"/>
    <lineage>
        <taxon>Bacteria</taxon>
        <taxon>Pseudomonadati</taxon>
        <taxon>Pseudomonadota</taxon>
        <taxon>Gammaproteobacteria</taxon>
        <taxon>Enterobacterales</taxon>
        <taxon>Pectobacteriaceae</taxon>
        <taxon>Brenneria</taxon>
    </lineage>
</organism>
<evidence type="ECO:0000256" key="3">
    <source>
        <dbReference type="ARBA" id="ARBA00022630"/>
    </source>
</evidence>
<keyword evidence="10" id="KW-1185">Reference proteome</keyword>
<dbReference type="Proteomes" id="UP000296159">
    <property type="component" value="Unassembled WGS sequence"/>
</dbReference>
<comment type="similarity">
    <text evidence="6">Belongs to the RnfG family.</text>
</comment>
<dbReference type="NCBIfam" id="TIGR01947">
    <property type="entry name" value="rnfG"/>
    <property type="match status" value="1"/>
</dbReference>
<feature type="transmembrane region" description="Helical" evidence="7">
    <location>
        <begin position="20"/>
        <end position="41"/>
    </location>
</feature>
<dbReference type="InterPro" id="IPR007329">
    <property type="entry name" value="FMN-bd"/>
</dbReference>
<dbReference type="PANTHER" id="PTHR36118:SF1">
    <property type="entry name" value="ION-TRANSLOCATING OXIDOREDUCTASE COMPLEX SUBUNIT G"/>
    <property type="match status" value="1"/>
</dbReference>
<dbReference type="InterPro" id="IPR010209">
    <property type="entry name" value="Ion_transpt_RnfG/RsxG"/>
</dbReference>
<sequence>MASAFYRGLNWPPRSHPLNLSLLLGAFTLLISLMIGGVWWATYHEIELRHQEDTQRQLAAVFPPALHDNALGGSEVTLTLAGEPVRIYRATLQGRPSGVVMFGAERGYSGVISLLIGINAAGELTGVRTISHTETPGLGDKIELGHGDWILGFNGKSLQNTTEKQWHVKKDGGDFDAFTGATITPRAVVKSVHQTLLLFQRHRAELLGLTEEKTNE</sequence>
<feature type="modified residue" description="FMN phosphoryl threonine" evidence="6">
    <location>
        <position position="182"/>
    </location>
</feature>
<comment type="cofactor">
    <cofactor evidence="6">
        <name>FMN</name>
        <dbReference type="ChEBI" id="CHEBI:58210"/>
    </cofactor>
</comment>
<comment type="subunit">
    <text evidence="6">The complex is composed of six subunits: RnfA, RnfB, RnfC, RnfD, RnfE and RnfG.</text>
</comment>
<keyword evidence="6" id="KW-1278">Translocase</keyword>
<evidence type="ECO:0000259" key="8">
    <source>
        <dbReference type="SMART" id="SM00900"/>
    </source>
</evidence>
<dbReference type="GO" id="GO:0010181">
    <property type="term" value="F:FMN binding"/>
    <property type="evidence" value="ECO:0007669"/>
    <property type="project" value="InterPro"/>
</dbReference>
<proteinExistence type="inferred from homology"/>
<name>A0A2U1TMY2_9GAMM</name>
<dbReference type="HAMAP" id="MF_00479">
    <property type="entry name" value="RsxG_RnfG"/>
    <property type="match status" value="1"/>
</dbReference>
<feature type="domain" description="FMN-binding" evidence="8">
    <location>
        <begin position="107"/>
        <end position="199"/>
    </location>
</feature>
<evidence type="ECO:0000256" key="1">
    <source>
        <dbReference type="ARBA" id="ARBA00022448"/>
    </source>
</evidence>
<dbReference type="Pfam" id="PF04205">
    <property type="entry name" value="FMN_bind"/>
    <property type="match status" value="1"/>
</dbReference>
<keyword evidence="6 7" id="KW-0472">Membrane</keyword>
<dbReference type="AlphaFoldDB" id="A0A2U1TMY2"/>
<evidence type="ECO:0000313" key="10">
    <source>
        <dbReference type="Proteomes" id="UP000296159"/>
    </source>
</evidence>
<keyword evidence="6 7" id="KW-1133">Transmembrane helix</keyword>
<accession>A0A2U1TMY2</accession>